<dbReference type="Gene3D" id="3.30.1490.100">
    <property type="entry name" value="DNA polymerase, Y-family, little finger domain"/>
    <property type="match status" value="1"/>
</dbReference>
<dbReference type="Gene3D" id="3.30.70.270">
    <property type="match status" value="2"/>
</dbReference>
<evidence type="ECO:0000256" key="3">
    <source>
        <dbReference type="ARBA" id="ARBA00022695"/>
    </source>
</evidence>
<dbReference type="GO" id="GO:0005657">
    <property type="term" value="C:replication fork"/>
    <property type="evidence" value="ECO:0007669"/>
    <property type="project" value="TreeGrafter"/>
</dbReference>
<dbReference type="PANTHER" id="PTHR45873">
    <property type="entry name" value="DNA POLYMERASE ETA"/>
    <property type="match status" value="1"/>
</dbReference>
<dbReference type="Pfam" id="PF21704">
    <property type="entry name" value="POLH-Rev1_HhH"/>
    <property type="match status" value="1"/>
</dbReference>
<dbReference type="InterPro" id="IPR043128">
    <property type="entry name" value="Rev_trsase/Diguanyl_cyclase"/>
</dbReference>
<dbReference type="GO" id="GO:0003684">
    <property type="term" value="F:damaged DNA binding"/>
    <property type="evidence" value="ECO:0007669"/>
    <property type="project" value="InterPro"/>
</dbReference>
<dbReference type="Pfam" id="PF11799">
    <property type="entry name" value="IMS_C"/>
    <property type="match status" value="1"/>
</dbReference>
<feature type="region of interest" description="Disordered" evidence="10">
    <location>
        <begin position="475"/>
        <end position="545"/>
    </location>
</feature>
<dbReference type="Gene3D" id="1.10.150.20">
    <property type="entry name" value="5' to 3' exonuclease, C-terminal subdomain"/>
    <property type="match status" value="1"/>
</dbReference>
<dbReference type="GO" id="GO:0005634">
    <property type="term" value="C:nucleus"/>
    <property type="evidence" value="ECO:0007669"/>
    <property type="project" value="UniProtKB-SubCell"/>
</dbReference>
<keyword evidence="6" id="KW-0460">Magnesium</keyword>
<dbReference type="Proteomes" id="UP001055712">
    <property type="component" value="Unassembled WGS sequence"/>
</dbReference>
<dbReference type="InterPro" id="IPR017961">
    <property type="entry name" value="DNA_pol_Y-fam_little_finger"/>
</dbReference>
<dbReference type="PIRSF" id="PIRSF036603">
    <property type="entry name" value="DPol_eta"/>
    <property type="match status" value="1"/>
</dbReference>
<accession>A0A9D4TGZ7</accession>
<dbReference type="InterPro" id="IPR036775">
    <property type="entry name" value="DNA_pol_Y-fam_lit_finger_sf"/>
</dbReference>
<evidence type="ECO:0000256" key="4">
    <source>
        <dbReference type="ARBA" id="ARBA00022723"/>
    </source>
</evidence>
<keyword evidence="7" id="KW-0234">DNA repair</keyword>
<organism evidence="12 13">
    <name type="scientific">Chlorella vulgaris</name>
    <name type="common">Green alga</name>
    <dbReference type="NCBI Taxonomy" id="3077"/>
    <lineage>
        <taxon>Eukaryota</taxon>
        <taxon>Viridiplantae</taxon>
        <taxon>Chlorophyta</taxon>
        <taxon>core chlorophytes</taxon>
        <taxon>Trebouxiophyceae</taxon>
        <taxon>Chlorellales</taxon>
        <taxon>Chlorellaceae</taxon>
        <taxon>Chlorella clade</taxon>
        <taxon>Chlorella</taxon>
    </lineage>
</organism>
<feature type="compositionally biased region" description="Basic and acidic residues" evidence="10">
    <location>
        <begin position="662"/>
        <end position="671"/>
    </location>
</feature>
<dbReference type="SUPFAM" id="SSF100879">
    <property type="entry name" value="Lesion bypass DNA polymerase (Y-family), little finger domain"/>
    <property type="match status" value="1"/>
</dbReference>
<feature type="compositionally biased region" description="Gly residues" evidence="10">
    <location>
        <begin position="176"/>
        <end position="189"/>
    </location>
</feature>
<dbReference type="GO" id="GO:0003887">
    <property type="term" value="F:DNA-directed DNA polymerase activity"/>
    <property type="evidence" value="ECO:0007669"/>
    <property type="project" value="TreeGrafter"/>
</dbReference>
<feature type="domain" description="UmuC" evidence="11">
    <location>
        <begin position="6"/>
        <end position="286"/>
    </location>
</feature>
<evidence type="ECO:0000256" key="8">
    <source>
        <dbReference type="ARBA" id="ARBA00023242"/>
    </source>
</evidence>
<gene>
    <name evidence="12" type="ORF">D9Q98_009029</name>
</gene>
<reference evidence="12" key="1">
    <citation type="journal article" date="2019" name="Plant J.">
        <title>Chlorella vulgaris genome assembly and annotation reveals the molecular basis for metabolic acclimation to high light conditions.</title>
        <authorList>
            <person name="Cecchin M."/>
            <person name="Marcolungo L."/>
            <person name="Rossato M."/>
            <person name="Girolomoni L."/>
            <person name="Cosentino E."/>
            <person name="Cuine S."/>
            <person name="Li-Beisson Y."/>
            <person name="Delledonne M."/>
            <person name="Ballottari M."/>
        </authorList>
    </citation>
    <scope>NUCLEOTIDE SEQUENCE</scope>
    <source>
        <strain evidence="12">211/11P</strain>
    </source>
</reference>
<evidence type="ECO:0000256" key="7">
    <source>
        <dbReference type="ARBA" id="ARBA00023204"/>
    </source>
</evidence>
<dbReference type="FunFam" id="3.40.1170.60:FF:000003">
    <property type="entry name" value="DNA polymerase eta"/>
    <property type="match status" value="1"/>
</dbReference>
<reference evidence="12" key="2">
    <citation type="submission" date="2020-11" db="EMBL/GenBank/DDBJ databases">
        <authorList>
            <person name="Cecchin M."/>
            <person name="Marcolungo L."/>
            <person name="Rossato M."/>
            <person name="Girolomoni L."/>
            <person name="Cosentino E."/>
            <person name="Cuine S."/>
            <person name="Li-Beisson Y."/>
            <person name="Delledonne M."/>
            <person name="Ballottari M."/>
        </authorList>
    </citation>
    <scope>NUCLEOTIDE SEQUENCE</scope>
    <source>
        <strain evidence="12">211/11P</strain>
        <tissue evidence="12">Whole cell</tissue>
    </source>
</reference>
<dbReference type="Pfam" id="PF00817">
    <property type="entry name" value="IMS"/>
    <property type="match status" value="1"/>
</dbReference>
<evidence type="ECO:0000256" key="5">
    <source>
        <dbReference type="ARBA" id="ARBA00022763"/>
    </source>
</evidence>
<feature type="region of interest" description="Disordered" evidence="10">
    <location>
        <begin position="83"/>
        <end position="114"/>
    </location>
</feature>
<keyword evidence="4" id="KW-0479">Metal-binding</keyword>
<name>A0A9D4TGZ7_CHLVU</name>
<evidence type="ECO:0000256" key="10">
    <source>
        <dbReference type="SAM" id="MobiDB-lite"/>
    </source>
</evidence>
<evidence type="ECO:0000256" key="6">
    <source>
        <dbReference type="ARBA" id="ARBA00022842"/>
    </source>
</evidence>
<keyword evidence="5" id="KW-0227">DNA damage</keyword>
<keyword evidence="3" id="KW-0548">Nucleotidyltransferase</keyword>
<dbReference type="GO" id="GO:0035861">
    <property type="term" value="C:site of double-strand break"/>
    <property type="evidence" value="ECO:0007669"/>
    <property type="project" value="TreeGrafter"/>
</dbReference>
<keyword evidence="8" id="KW-0539">Nucleus</keyword>
<keyword evidence="2" id="KW-0808">Transferase</keyword>
<feature type="region of interest" description="Disordered" evidence="10">
    <location>
        <begin position="167"/>
        <end position="189"/>
    </location>
</feature>
<comment type="subcellular location">
    <subcellularLocation>
        <location evidence="1">Nucleus</location>
    </subcellularLocation>
</comment>
<evidence type="ECO:0000313" key="13">
    <source>
        <dbReference type="Proteomes" id="UP001055712"/>
    </source>
</evidence>
<dbReference type="SUPFAM" id="SSF56672">
    <property type="entry name" value="DNA/RNA polymerases"/>
    <property type="match status" value="1"/>
</dbReference>
<feature type="compositionally biased region" description="Low complexity" evidence="10">
    <location>
        <begin position="496"/>
        <end position="510"/>
    </location>
</feature>
<dbReference type="OrthoDB" id="5723at2759"/>
<dbReference type="GO" id="GO:0006281">
    <property type="term" value="P:DNA repair"/>
    <property type="evidence" value="ECO:0007669"/>
    <property type="project" value="UniProtKB-KW"/>
</dbReference>
<dbReference type="InterPro" id="IPR043502">
    <property type="entry name" value="DNA/RNA_pol_sf"/>
</dbReference>
<evidence type="ECO:0000256" key="1">
    <source>
        <dbReference type="ARBA" id="ARBA00004123"/>
    </source>
</evidence>
<proteinExistence type="predicted"/>
<feature type="compositionally biased region" description="Low complexity" evidence="10">
    <location>
        <begin position="518"/>
        <end position="527"/>
    </location>
</feature>
<feature type="region of interest" description="Disordered" evidence="10">
    <location>
        <begin position="391"/>
        <end position="414"/>
    </location>
</feature>
<dbReference type="InterPro" id="IPR001126">
    <property type="entry name" value="UmuC"/>
</dbReference>
<dbReference type="GO" id="GO:0009314">
    <property type="term" value="P:response to radiation"/>
    <property type="evidence" value="ECO:0007669"/>
    <property type="project" value="TreeGrafter"/>
</dbReference>
<dbReference type="Gene3D" id="3.40.1170.60">
    <property type="match status" value="1"/>
</dbReference>
<dbReference type="InterPro" id="IPR052230">
    <property type="entry name" value="DNA_polymerase_eta"/>
</dbReference>
<dbReference type="AlphaFoldDB" id="A0A9D4TGZ7"/>
<dbReference type="EMBL" id="SIDB01000012">
    <property type="protein sequence ID" value="KAI3425261.1"/>
    <property type="molecule type" value="Genomic_DNA"/>
</dbReference>
<dbReference type="GO" id="GO:0042276">
    <property type="term" value="P:error-prone translesion synthesis"/>
    <property type="evidence" value="ECO:0007669"/>
    <property type="project" value="TreeGrafter"/>
</dbReference>
<feature type="compositionally biased region" description="Polar residues" evidence="10">
    <location>
        <begin position="697"/>
        <end position="706"/>
    </location>
</feature>
<evidence type="ECO:0000259" key="11">
    <source>
        <dbReference type="PROSITE" id="PS50173"/>
    </source>
</evidence>
<feature type="compositionally biased region" description="Low complexity" evidence="10">
    <location>
        <begin position="613"/>
        <end position="648"/>
    </location>
</feature>
<evidence type="ECO:0000313" key="12">
    <source>
        <dbReference type="EMBL" id="KAI3425261.1"/>
    </source>
</evidence>
<feature type="compositionally biased region" description="Polar residues" evidence="10">
    <location>
        <begin position="674"/>
        <end position="686"/>
    </location>
</feature>
<dbReference type="PANTHER" id="PTHR45873:SF1">
    <property type="entry name" value="DNA POLYMERASE ETA"/>
    <property type="match status" value="1"/>
</dbReference>
<comment type="caution">
    <text evidence="12">The sequence shown here is derived from an EMBL/GenBank/DDBJ whole genome shotgun (WGS) entry which is preliminary data.</text>
</comment>
<dbReference type="GO" id="GO:0046872">
    <property type="term" value="F:metal ion binding"/>
    <property type="evidence" value="ECO:0007669"/>
    <property type="project" value="UniProtKB-KW"/>
</dbReference>
<dbReference type="PROSITE" id="PS50173">
    <property type="entry name" value="UMUC"/>
    <property type="match status" value="1"/>
</dbReference>
<evidence type="ECO:0000256" key="9">
    <source>
        <dbReference type="ARBA" id="ARBA00044975"/>
    </source>
</evidence>
<keyword evidence="13" id="KW-1185">Reference proteome</keyword>
<sequence>MAHRVILHIDFDSYYTQVEMKRLSIPPETPCAVQQWEGLIAVNYPARAKGITRHMRIREAKKLCPELVLVHVETLGDSSLQGTAANQQQHGGGAAAEDEGGAEGGEQEERHDRLTQKACLERYRRSTAEVLAVLHRHAPAAVIEKASIDEVFMDVTAMVDAELRQQQHASPADHPNGGGTRGSGGGGGGGSSVDAFAWGAVVVGGPLDVSSEFERRLAVGAGIACRLRGVLLRENGYTASAGIAANKLLAKIGSAMHKPNIQTVIPPRSAQLVMQDLPLKKLRNFGGKLGEQLEALGCATAGQVQQLPLATLVAHFGGERAATIQLAVRGESQEPVQERERPKSMLAAKSFEPTRDMAALEGWMRVLAQELAGRMATDEAEYRRRPRNLVLTYRGGPTPRNAPERSRSRAMPRPGGVCPNADALVAAAFHLFQTKCAAEALPCSRLAIAASDFVDLPADNGSSIARFLVPAAAAGAGTAGGGSATSPSGNHAAGDQPTAPSAQSPQQQQQLHGKRKGTGAAATAAGGPTVSSMFQRAAKRQQPDGRAALGAELPEQGMHECVTQLQGQDQEAQQQQAHSHQELAQQEVQQQQQEQAQEQAPQQQQHTPGRGLPSARPSPAGSGAAAAPGAGASASGPAAATTASPAAAAEDEQALAGVDLEEQQRIMKEIHMLSTLNRKQPESAGSGQHAARRTTKSRQQPQQRGISSFFGRQPKKGG</sequence>
<protein>
    <recommendedName>
        <fullName evidence="9">DNA polymerase eta</fullName>
    </recommendedName>
</protein>
<feature type="compositionally biased region" description="Low complexity" evidence="10">
    <location>
        <begin position="564"/>
        <end position="605"/>
    </location>
</feature>
<evidence type="ECO:0000256" key="2">
    <source>
        <dbReference type="ARBA" id="ARBA00022679"/>
    </source>
</evidence>
<feature type="region of interest" description="Disordered" evidence="10">
    <location>
        <begin position="563"/>
        <end position="718"/>
    </location>
</feature>